<evidence type="ECO:0000256" key="5">
    <source>
        <dbReference type="ARBA" id="ARBA00022670"/>
    </source>
</evidence>
<evidence type="ECO:0000256" key="1">
    <source>
        <dbReference type="ARBA" id="ARBA00000156"/>
    </source>
</evidence>
<evidence type="ECO:0000256" key="9">
    <source>
        <dbReference type="ARBA" id="ARBA00023136"/>
    </source>
</evidence>
<evidence type="ECO:0000256" key="7">
    <source>
        <dbReference type="ARBA" id="ARBA00022801"/>
    </source>
</evidence>
<evidence type="ECO:0000313" key="12">
    <source>
        <dbReference type="EMBL" id="KIW69097.1"/>
    </source>
</evidence>
<dbReference type="PANTHER" id="PTHR43066:SF1">
    <property type="entry name" value="RHOMBOID PROTEIN 2"/>
    <property type="match status" value="1"/>
</dbReference>
<reference evidence="12 13" key="1">
    <citation type="submission" date="2015-01" db="EMBL/GenBank/DDBJ databases">
        <title>The Genome Sequence of Capronia semiimmersa CBS27337.</title>
        <authorList>
            <consortium name="The Broad Institute Genomics Platform"/>
            <person name="Cuomo C."/>
            <person name="de Hoog S."/>
            <person name="Gorbushina A."/>
            <person name="Stielow B."/>
            <person name="Teixiera M."/>
            <person name="Abouelleil A."/>
            <person name="Chapman S.B."/>
            <person name="Priest M."/>
            <person name="Young S.K."/>
            <person name="Wortman J."/>
            <person name="Nusbaum C."/>
            <person name="Birren B."/>
        </authorList>
    </citation>
    <scope>NUCLEOTIDE SEQUENCE [LARGE SCALE GENOMIC DNA]</scope>
    <source>
        <strain evidence="12 13">CBS 27337</strain>
    </source>
</reference>
<evidence type="ECO:0000259" key="11">
    <source>
        <dbReference type="Pfam" id="PF01694"/>
    </source>
</evidence>
<dbReference type="Gene3D" id="1.20.1540.10">
    <property type="entry name" value="Rhomboid-like"/>
    <property type="match status" value="1"/>
</dbReference>
<feature type="transmembrane region" description="Helical" evidence="10">
    <location>
        <begin position="112"/>
        <end position="136"/>
    </location>
</feature>
<evidence type="ECO:0000256" key="2">
    <source>
        <dbReference type="ARBA" id="ARBA00004141"/>
    </source>
</evidence>
<dbReference type="GO" id="GO:0016020">
    <property type="term" value="C:membrane"/>
    <property type="evidence" value="ECO:0007669"/>
    <property type="project" value="UniProtKB-SubCell"/>
</dbReference>
<dbReference type="HOGENOM" id="CLU_084816_0_0_1"/>
<feature type="transmembrane region" description="Helical" evidence="10">
    <location>
        <begin position="84"/>
        <end position="105"/>
    </location>
</feature>
<feature type="transmembrane region" description="Helical" evidence="10">
    <location>
        <begin position="33"/>
        <end position="54"/>
    </location>
</feature>
<keyword evidence="5" id="KW-0645">Protease</keyword>
<dbReference type="STRING" id="5601.A0A0D2E426"/>
<dbReference type="Proteomes" id="UP000054266">
    <property type="component" value="Unassembled WGS sequence"/>
</dbReference>
<gene>
    <name evidence="12" type="ORF">PV04_04992</name>
</gene>
<dbReference type="InterPro" id="IPR022764">
    <property type="entry name" value="Peptidase_S54_rhomboid_dom"/>
</dbReference>
<dbReference type="EC" id="3.4.21.105" evidence="4"/>
<comment type="subcellular location">
    <subcellularLocation>
        <location evidence="2">Membrane</location>
        <topology evidence="2">Multi-pass membrane protein</topology>
    </subcellularLocation>
</comment>
<evidence type="ECO:0000256" key="6">
    <source>
        <dbReference type="ARBA" id="ARBA00022692"/>
    </source>
</evidence>
<evidence type="ECO:0000313" key="13">
    <source>
        <dbReference type="Proteomes" id="UP000054266"/>
    </source>
</evidence>
<sequence length="290" mass="32160">MTAPARPAPVPRISTNSLPMPTRLIQPSRIRSYIFRLPLFTRLILLAIIAFWLLELQTVWSVTKWGWLEPKEVNFGSLYRLNTFVLIHTGFWHMLFNTVCLVPLMERFEAEFGTLTSIALFMGPLGQIPAVIYLVLDGVILRDNTPVLGASIWVFLLLASEAIKTYKANPHLEIGGQKIPTWISPLAILVVTSILIPGASFLGHLSGCITGYLWGLGYIRFLAPPEKVLRWIEGKLNLLGRLPHYVSVDQKTYGRYGVLPTSSATDPEGHMSPIGLGWMGTSGGGQRLGP</sequence>
<accession>A0A0D2E426</accession>
<feature type="domain" description="Peptidase S54 rhomboid" evidence="11">
    <location>
        <begin position="77"/>
        <end position="219"/>
    </location>
</feature>
<evidence type="ECO:0000256" key="4">
    <source>
        <dbReference type="ARBA" id="ARBA00013039"/>
    </source>
</evidence>
<dbReference type="GO" id="GO:0006508">
    <property type="term" value="P:proteolysis"/>
    <property type="evidence" value="ECO:0007669"/>
    <property type="project" value="UniProtKB-KW"/>
</dbReference>
<name>A0A0D2E426_9EURO</name>
<keyword evidence="7" id="KW-0378">Hydrolase</keyword>
<keyword evidence="9 10" id="KW-0472">Membrane</keyword>
<dbReference type="SUPFAM" id="SSF144091">
    <property type="entry name" value="Rhomboid-like"/>
    <property type="match status" value="1"/>
</dbReference>
<organism evidence="12 13">
    <name type="scientific">Phialophora macrospora</name>
    <dbReference type="NCBI Taxonomy" id="1851006"/>
    <lineage>
        <taxon>Eukaryota</taxon>
        <taxon>Fungi</taxon>
        <taxon>Dikarya</taxon>
        <taxon>Ascomycota</taxon>
        <taxon>Pezizomycotina</taxon>
        <taxon>Eurotiomycetes</taxon>
        <taxon>Chaetothyriomycetidae</taxon>
        <taxon>Chaetothyriales</taxon>
        <taxon>Herpotrichiellaceae</taxon>
        <taxon>Phialophora</taxon>
    </lineage>
</organism>
<comment type="catalytic activity">
    <reaction evidence="1">
        <text>Cleaves type-1 transmembrane domains using a catalytic dyad composed of serine and histidine that are contributed by different transmembrane domains.</text>
        <dbReference type="EC" id="3.4.21.105"/>
    </reaction>
</comment>
<comment type="similarity">
    <text evidence="3">Belongs to the peptidase S54 family.</text>
</comment>
<protein>
    <recommendedName>
        <fullName evidence="4">rhomboid protease</fullName>
        <ecNumber evidence="4">3.4.21.105</ecNumber>
    </recommendedName>
</protein>
<dbReference type="AlphaFoldDB" id="A0A0D2E426"/>
<dbReference type="EMBL" id="KN846958">
    <property type="protein sequence ID" value="KIW69097.1"/>
    <property type="molecule type" value="Genomic_DNA"/>
</dbReference>
<evidence type="ECO:0000256" key="10">
    <source>
        <dbReference type="SAM" id="Phobius"/>
    </source>
</evidence>
<dbReference type="GO" id="GO:0004252">
    <property type="term" value="F:serine-type endopeptidase activity"/>
    <property type="evidence" value="ECO:0007669"/>
    <property type="project" value="InterPro"/>
</dbReference>
<evidence type="ECO:0000256" key="3">
    <source>
        <dbReference type="ARBA" id="ARBA00009045"/>
    </source>
</evidence>
<keyword evidence="13" id="KW-1185">Reference proteome</keyword>
<evidence type="ECO:0000256" key="8">
    <source>
        <dbReference type="ARBA" id="ARBA00022989"/>
    </source>
</evidence>
<keyword evidence="8 10" id="KW-1133">Transmembrane helix</keyword>
<feature type="transmembrane region" description="Helical" evidence="10">
    <location>
        <begin position="148"/>
        <end position="167"/>
    </location>
</feature>
<keyword evidence="6 10" id="KW-0812">Transmembrane</keyword>
<feature type="transmembrane region" description="Helical" evidence="10">
    <location>
        <begin position="179"/>
        <end position="196"/>
    </location>
</feature>
<dbReference type="Pfam" id="PF01694">
    <property type="entry name" value="Rhomboid"/>
    <property type="match status" value="1"/>
</dbReference>
<dbReference type="InterPro" id="IPR035952">
    <property type="entry name" value="Rhomboid-like_sf"/>
</dbReference>
<proteinExistence type="inferred from homology"/>
<dbReference type="PANTHER" id="PTHR43066">
    <property type="entry name" value="RHOMBOID-RELATED PROTEIN"/>
    <property type="match status" value="1"/>
</dbReference>